<dbReference type="EMBL" id="BPLR01009184">
    <property type="protein sequence ID" value="GIY30173.1"/>
    <property type="molecule type" value="Genomic_DNA"/>
</dbReference>
<sequence length="127" mass="14713">MPSKVPREAPRLHLCNFIVSIGVGRVDAVQVDLSDSARMHPHSQLHVLEVPVESGDEQDAEESKRPFRQGADDVVEAVLKTKEHCFRNCSTRYALEREFYQLKWYVWVPNYKKCVLSKTDIVFESFF</sequence>
<evidence type="ECO:0000313" key="1">
    <source>
        <dbReference type="EMBL" id="GIY30173.1"/>
    </source>
</evidence>
<reference evidence="1 2" key="1">
    <citation type="submission" date="2021-06" db="EMBL/GenBank/DDBJ databases">
        <title>Caerostris extrusa draft genome.</title>
        <authorList>
            <person name="Kono N."/>
            <person name="Arakawa K."/>
        </authorList>
    </citation>
    <scope>NUCLEOTIDE SEQUENCE [LARGE SCALE GENOMIC DNA]</scope>
</reference>
<dbReference type="AlphaFoldDB" id="A0AAV4S6P2"/>
<dbReference type="Proteomes" id="UP001054945">
    <property type="component" value="Unassembled WGS sequence"/>
</dbReference>
<keyword evidence="2" id="KW-1185">Reference proteome</keyword>
<evidence type="ECO:0000313" key="2">
    <source>
        <dbReference type="Proteomes" id="UP001054945"/>
    </source>
</evidence>
<protein>
    <submittedName>
        <fullName evidence="1">Uncharacterized protein</fullName>
    </submittedName>
</protein>
<organism evidence="1 2">
    <name type="scientific">Caerostris extrusa</name>
    <name type="common">Bark spider</name>
    <name type="synonym">Caerostris bankana</name>
    <dbReference type="NCBI Taxonomy" id="172846"/>
    <lineage>
        <taxon>Eukaryota</taxon>
        <taxon>Metazoa</taxon>
        <taxon>Ecdysozoa</taxon>
        <taxon>Arthropoda</taxon>
        <taxon>Chelicerata</taxon>
        <taxon>Arachnida</taxon>
        <taxon>Araneae</taxon>
        <taxon>Araneomorphae</taxon>
        <taxon>Entelegynae</taxon>
        <taxon>Araneoidea</taxon>
        <taxon>Araneidae</taxon>
        <taxon>Caerostris</taxon>
    </lineage>
</organism>
<name>A0AAV4S6P2_CAEEX</name>
<gene>
    <name evidence="1" type="ORF">CEXT_483821</name>
</gene>
<comment type="caution">
    <text evidence="1">The sequence shown here is derived from an EMBL/GenBank/DDBJ whole genome shotgun (WGS) entry which is preliminary data.</text>
</comment>
<accession>A0AAV4S6P2</accession>
<proteinExistence type="predicted"/>